<sequence>MNIYLNNGLIYIIMKICHDVIWGDIAISDVAISIIDTPEFQRMHEIRQTGLAYKVFPTASHSRFEHSLGVYHLSGVIVNKLNSILHDDARICDRTIECVKIAGLCHDLGHGAYSHMFDNLFLKKQKDIEKYPWRHHEKRSQDIFRYITYTYNIALTSSEVDLICNLIHVDANDIPWWWCIVHNPINGIDSDKLDYLIRDNRAMGVPLNINMNRIIENIRVINNEICYCDRIKDDIFNLFYIRYRSYREIYCHPTVVRFELLMTHVMEKLNNDHNIINIIKNKNVREFCKLTDSWVRIMGDDAMLRDIDQRIGGRRDDVNGKKITINVGFVGGQNDPFVCIKFYTRKSPHVSFKIPPSKINMFLKGDNYLCNEEITYGFMND</sequence>
<accession>A0A5J6VKK2</accession>
<dbReference type="InterPro" id="IPR006674">
    <property type="entry name" value="HD_domain"/>
</dbReference>
<dbReference type="PANTHER" id="PTHR11373:SF4">
    <property type="entry name" value="DEOXYNUCLEOSIDE TRIPHOSPHATE TRIPHOSPHOHYDROLASE SAMHD1"/>
    <property type="match status" value="1"/>
</dbReference>
<dbReference type="SMART" id="SM00471">
    <property type="entry name" value="HDc"/>
    <property type="match status" value="1"/>
</dbReference>
<evidence type="ECO:0000313" key="2">
    <source>
        <dbReference type="EMBL" id="QFG73941.1"/>
    </source>
</evidence>
<proteinExistence type="predicted"/>
<protein>
    <recommendedName>
        <fullName evidence="1">HD/PDEase domain-containing protein</fullName>
    </recommendedName>
</protein>
<dbReference type="PANTHER" id="PTHR11373">
    <property type="entry name" value="DEOXYNUCLEOSIDE TRIPHOSPHATE TRIPHOSPHOHYDROLASE"/>
    <property type="match status" value="1"/>
</dbReference>
<dbReference type="InterPro" id="IPR003607">
    <property type="entry name" value="HD/PDEase_dom"/>
</dbReference>
<feature type="domain" description="HD/PDEase" evidence="1">
    <location>
        <begin position="59"/>
        <end position="205"/>
    </location>
</feature>
<dbReference type="Gene3D" id="1.10.3210.10">
    <property type="entry name" value="Hypothetical protein af1432"/>
    <property type="match status" value="1"/>
</dbReference>
<name>A0A5J6VKK2_9VIRU</name>
<dbReference type="GO" id="GO:0006203">
    <property type="term" value="P:dGTP catabolic process"/>
    <property type="evidence" value="ECO:0007669"/>
    <property type="project" value="TreeGrafter"/>
</dbReference>
<dbReference type="EMBL" id="MN448274">
    <property type="protein sequence ID" value="QFG73941.1"/>
    <property type="molecule type" value="Genomic_DNA"/>
</dbReference>
<dbReference type="CDD" id="cd00077">
    <property type="entry name" value="HDc"/>
    <property type="match status" value="1"/>
</dbReference>
<dbReference type="Pfam" id="PF01966">
    <property type="entry name" value="HD"/>
    <property type="match status" value="1"/>
</dbReference>
<reference evidence="2" key="1">
    <citation type="journal article" date="2019" name="Philos. Trans. R. Soc. Lond., B, Biol. Sci.">
        <title>Targeted metagenomic recovery of four divergent viruses reveals shared and distinctive characteristics of giant viruses of marine eukaryotes.</title>
        <authorList>
            <person name="Needham D.M."/>
            <person name="Poirier C."/>
            <person name="Hehenberger E."/>
            <person name="Jimenez V."/>
            <person name="Swalwell J.E."/>
            <person name="Santoro A.E."/>
            <person name="Worden A.Z."/>
        </authorList>
    </citation>
    <scope>NUCLEOTIDE SEQUENCE</scope>
    <source>
        <strain evidence="2">OPacV-662</strain>
    </source>
</reference>
<dbReference type="InterPro" id="IPR050135">
    <property type="entry name" value="dGTPase-like"/>
</dbReference>
<organism evidence="2">
    <name type="scientific">Megaviridae environmental sample</name>
    <dbReference type="NCBI Taxonomy" id="1737588"/>
    <lineage>
        <taxon>Viruses</taxon>
        <taxon>Varidnaviria</taxon>
        <taxon>Bamfordvirae</taxon>
        <taxon>Nucleocytoviricota</taxon>
        <taxon>Megaviricetes</taxon>
        <taxon>Imitervirales</taxon>
        <taxon>Mimiviridae</taxon>
        <taxon>environmental samples</taxon>
    </lineage>
</organism>
<evidence type="ECO:0000259" key="1">
    <source>
        <dbReference type="SMART" id="SM00471"/>
    </source>
</evidence>
<dbReference type="SUPFAM" id="SSF109604">
    <property type="entry name" value="HD-domain/PDEase-like"/>
    <property type="match status" value="1"/>
</dbReference>
<dbReference type="GO" id="GO:0008832">
    <property type="term" value="F:dGTPase activity"/>
    <property type="evidence" value="ECO:0007669"/>
    <property type="project" value="TreeGrafter"/>
</dbReference>